<feature type="transmembrane region" description="Helical" evidence="8">
    <location>
        <begin position="403"/>
        <end position="424"/>
    </location>
</feature>
<feature type="transmembrane region" description="Helical" evidence="8">
    <location>
        <begin position="144"/>
        <end position="167"/>
    </location>
</feature>
<evidence type="ECO:0000313" key="10">
    <source>
        <dbReference type="Proteomes" id="UP000445000"/>
    </source>
</evidence>
<feature type="transmembrane region" description="Helical" evidence="8">
    <location>
        <begin position="41"/>
        <end position="59"/>
    </location>
</feature>
<comment type="subcellular location">
    <subcellularLocation>
        <location evidence="1">Cell membrane</location>
        <topology evidence="1">Multi-pass membrane protein</topology>
    </subcellularLocation>
</comment>
<dbReference type="InterPro" id="IPR005279">
    <property type="entry name" value="Dipep/tripep_permease"/>
</dbReference>
<evidence type="ECO:0000256" key="2">
    <source>
        <dbReference type="ARBA" id="ARBA00022448"/>
    </source>
</evidence>
<protein>
    <submittedName>
        <fullName evidence="9">MFS transporter</fullName>
    </submittedName>
</protein>
<keyword evidence="7 8" id="KW-0472">Membrane</keyword>
<dbReference type="InterPro" id="IPR036259">
    <property type="entry name" value="MFS_trans_sf"/>
</dbReference>
<feature type="transmembrane region" description="Helical" evidence="8">
    <location>
        <begin position="89"/>
        <end position="109"/>
    </location>
</feature>
<keyword evidence="10" id="KW-1185">Reference proteome</keyword>
<keyword evidence="4 8" id="KW-0812">Transmembrane</keyword>
<evidence type="ECO:0000313" key="9">
    <source>
        <dbReference type="EMBL" id="GFE81793.1"/>
    </source>
</evidence>
<keyword evidence="5" id="KW-0653">Protein transport</keyword>
<dbReference type="Gene3D" id="1.20.1250.20">
    <property type="entry name" value="MFS general substrate transporter like domains"/>
    <property type="match status" value="2"/>
</dbReference>
<evidence type="ECO:0000256" key="6">
    <source>
        <dbReference type="ARBA" id="ARBA00022989"/>
    </source>
</evidence>
<keyword evidence="5" id="KW-0571">Peptide transport</keyword>
<feature type="transmembrane region" description="Helical" evidence="8">
    <location>
        <begin position="299"/>
        <end position="321"/>
    </location>
</feature>
<dbReference type="AlphaFoldDB" id="A0A829YFU5"/>
<dbReference type="Proteomes" id="UP000445000">
    <property type="component" value="Unassembled WGS sequence"/>
</dbReference>
<proteinExistence type="predicted"/>
<evidence type="ECO:0000256" key="7">
    <source>
        <dbReference type="ARBA" id="ARBA00023136"/>
    </source>
</evidence>
<feature type="transmembrane region" description="Helical" evidence="8">
    <location>
        <begin position="255"/>
        <end position="279"/>
    </location>
</feature>
<feature type="transmembrane region" description="Helical" evidence="8">
    <location>
        <begin position="333"/>
        <end position="357"/>
    </location>
</feature>
<dbReference type="PANTHER" id="PTHR23517:SF15">
    <property type="entry name" value="PROTON-DEPENDENT OLIGOPEPTIDE FAMILY TRANSPORT PROTEIN"/>
    <property type="match status" value="1"/>
</dbReference>
<feature type="transmembrane region" description="Helical" evidence="8">
    <location>
        <begin position="121"/>
        <end position="138"/>
    </location>
</feature>
<accession>A0A829YFU5</accession>
<evidence type="ECO:0000256" key="8">
    <source>
        <dbReference type="SAM" id="Phobius"/>
    </source>
</evidence>
<keyword evidence="6 8" id="KW-1133">Transmembrane helix</keyword>
<feature type="transmembrane region" description="Helical" evidence="8">
    <location>
        <begin position="369"/>
        <end position="391"/>
    </location>
</feature>
<dbReference type="NCBIfam" id="TIGR00924">
    <property type="entry name" value="yjdL_sub1_fam"/>
    <property type="match status" value="1"/>
</dbReference>
<feature type="transmembrane region" description="Helical" evidence="8">
    <location>
        <begin position="207"/>
        <end position="227"/>
    </location>
</feature>
<feature type="transmembrane region" description="Helical" evidence="8">
    <location>
        <begin position="179"/>
        <end position="201"/>
    </location>
</feature>
<dbReference type="GO" id="GO:0005886">
    <property type="term" value="C:plasma membrane"/>
    <property type="evidence" value="ECO:0007669"/>
    <property type="project" value="UniProtKB-SubCell"/>
</dbReference>
<dbReference type="GO" id="GO:0015833">
    <property type="term" value="P:peptide transport"/>
    <property type="evidence" value="ECO:0007669"/>
    <property type="project" value="UniProtKB-KW"/>
</dbReference>
<keyword evidence="2" id="KW-0813">Transport</keyword>
<comment type="caution">
    <text evidence="9">The sequence shown here is derived from an EMBL/GenBank/DDBJ whole genome shotgun (WGS) entry which is preliminary data.</text>
</comment>
<name>A0A829YFU5_9GAMM</name>
<evidence type="ECO:0000256" key="3">
    <source>
        <dbReference type="ARBA" id="ARBA00022475"/>
    </source>
</evidence>
<dbReference type="GO" id="GO:1904680">
    <property type="term" value="F:peptide transmembrane transporter activity"/>
    <property type="evidence" value="ECO:0007669"/>
    <property type="project" value="InterPro"/>
</dbReference>
<dbReference type="InterPro" id="IPR000109">
    <property type="entry name" value="POT_fam"/>
</dbReference>
<dbReference type="PANTHER" id="PTHR23517">
    <property type="entry name" value="RESISTANCE PROTEIN MDTM, PUTATIVE-RELATED-RELATED"/>
    <property type="match status" value="1"/>
</dbReference>
<dbReference type="SUPFAM" id="SSF103473">
    <property type="entry name" value="MFS general substrate transporter"/>
    <property type="match status" value="1"/>
</dbReference>
<dbReference type="EMBL" id="BLJN01000003">
    <property type="protein sequence ID" value="GFE81793.1"/>
    <property type="molecule type" value="Genomic_DNA"/>
</dbReference>
<organism evidence="9 10">
    <name type="scientific">Steroidobacter agaridevorans</name>
    <dbReference type="NCBI Taxonomy" id="2695856"/>
    <lineage>
        <taxon>Bacteria</taxon>
        <taxon>Pseudomonadati</taxon>
        <taxon>Pseudomonadota</taxon>
        <taxon>Gammaproteobacteria</taxon>
        <taxon>Steroidobacterales</taxon>
        <taxon>Steroidobacteraceae</taxon>
        <taxon>Steroidobacter</taxon>
    </lineage>
</organism>
<reference evidence="10" key="1">
    <citation type="submission" date="2020-01" db="EMBL/GenBank/DDBJ databases">
        <title>'Steroidobacter agaridevorans' sp. nov., agar-degrading bacteria isolated from rhizosphere soils.</title>
        <authorList>
            <person name="Ikenaga M."/>
            <person name="Kataoka M."/>
            <person name="Murouchi A."/>
            <person name="Katsuragi S."/>
            <person name="Sakai M."/>
        </authorList>
    </citation>
    <scope>NUCLEOTIDE SEQUENCE [LARGE SCALE GENOMIC DNA]</scope>
    <source>
        <strain evidence="10">YU21-B</strain>
    </source>
</reference>
<gene>
    <name evidence="9" type="ORF">GCM10011487_37930</name>
</gene>
<dbReference type="CDD" id="cd17346">
    <property type="entry name" value="MFS_DtpA_like"/>
    <property type="match status" value="1"/>
</dbReference>
<keyword evidence="3" id="KW-1003">Cell membrane</keyword>
<dbReference type="Pfam" id="PF00854">
    <property type="entry name" value="PTR2"/>
    <property type="match status" value="2"/>
</dbReference>
<dbReference type="InterPro" id="IPR050171">
    <property type="entry name" value="MFS_Transporters"/>
</dbReference>
<evidence type="ECO:0000256" key="1">
    <source>
        <dbReference type="ARBA" id="ARBA00004651"/>
    </source>
</evidence>
<feature type="transmembrane region" description="Helical" evidence="8">
    <location>
        <begin position="430"/>
        <end position="450"/>
    </location>
</feature>
<sequence length="468" mass="50556">MPLNTIAEASSPVAAPAASAEFFGHPRGLAYIAFTEAWERFSFYGMQALLVLYMSGYLLQPGVVEQVAGFAGLRAAIEAVFGTLSTQALAAQIFGLYIGLVYFVPIFGGLLGDHVMGRRRAVLLGAAAMAIGHFLMAFETAFLPALAALIVGSGLLKGNLAAQVGALYSKDDRRRDSAYTAYCTAINVGAFIAPLVCGTLGEFYGWHYGFGAAGIGMLIGIVIYLAGAKHLPADRPRDARVHDRPRMQPGDLRKVLVILLLLAITALFWTVQTQVWNTYPVWLRDQVDRSLPFDLTLPVTWFQALDSLTVLLFAPLVMFLWRRQAQRGAEPSDLGKIALGCGFFAIACLLLSVGQWLAGAGRVPVGWPILFHFICAASYLYVAPIALALVSRAAPPAVNAMMVGSYYLGLFVGGIASGWLARFYEPLGPVMFWMLHVLVAVAGSLSILVLRRMFVRVLELESPRTATA</sequence>
<evidence type="ECO:0000256" key="5">
    <source>
        <dbReference type="ARBA" id="ARBA00022856"/>
    </source>
</evidence>
<evidence type="ECO:0000256" key="4">
    <source>
        <dbReference type="ARBA" id="ARBA00022692"/>
    </source>
</evidence>